<evidence type="ECO:0000313" key="6">
    <source>
        <dbReference type="Proteomes" id="UP000010422"/>
    </source>
</evidence>
<proteinExistence type="inferred from homology"/>
<comment type="subcellular location">
    <subcellularLocation>
        <location evidence="1">Nucleus</location>
    </subcellularLocation>
</comment>
<accession>L0P883</accession>
<dbReference type="STRING" id="1209962.L0P883"/>
<dbReference type="SMART" id="SM00657">
    <property type="entry name" value="RPOL4c"/>
    <property type="match status" value="1"/>
</dbReference>
<evidence type="ECO:0000256" key="1">
    <source>
        <dbReference type="ARBA" id="ARBA00004123"/>
    </source>
</evidence>
<dbReference type="EMBL" id="CAKM01000067">
    <property type="protein sequence ID" value="CCJ28407.1"/>
    <property type="molecule type" value="Genomic_DNA"/>
</dbReference>
<dbReference type="Pfam" id="PF03874">
    <property type="entry name" value="RNA_pol_Rpb4"/>
    <property type="match status" value="1"/>
</dbReference>
<evidence type="ECO:0000259" key="4">
    <source>
        <dbReference type="SMART" id="SM00657"/>
    </source>
</evidence>
<reference evidence="5 6" key="1">
    <citation type="journal article" date="2012" name="MBio">
        <title>De novo assembly of the Pneumocystis jirovecii genome from a single bronchoalveolar lavage fluid specimen from a patient.</title>
        <authorList>
            <person name="Cisse O.H."/>
            <person name="Pagni M."/>
            <person name="Hauser P.M."/>
        </authorList>
    </citation>
    <scope>NUCLEOTIDE SEQUENCE [LARGE SCALE GENOMIC DNA]</scope>
    <source>
        <strain evidence="5 6">SE8</strain>
    </source>
</reference>
<dbReference type="AlphaFoldDB" id="L0P883"/>
<dbReference type="SUPFAM" id="SSF47819">
    <property type="entry name" value="HRDC-like"/>
    <property type="match status" value="1"/>
</dbReference>
<comment type="similarity">
    <text evidence="3">Belongs to the eukaryotic RPB4 RNA polymerase subunit family.</text>
</comment>
<sequence>MPIAARGHRIRHRTRVGEEDASRLQLGEGNCYLVPFFPEKKAYKMAFLEFTNATCLSVSEAKIILEAVLSQRQKELGDEIVMTDVMRKTKDYLNIFARFKTQESVHAAERVLRGDPDLHSFETAQLGTLCCEEAEEARTLVPSLADKKSDEALQTLLDELSNLRRFQN</sequence>
<dbReference type="Proteomes" id="UP000010422">
    <property type="component" value="Unassembled WGS sequence"/>
</dbReference>
<dbReference type="InterPro" id="IPR010997">
    <property type="entry name" value="HRDC-like_sf"/>
</dbReference>
<comment type="caution">
    <text evidence="5">The sequence shown here is derived from an EMBL/GenBank/DDBJ whole genome shotgun (WGS) entry which is preliminary data.</text>
</comment>
<dbReference type="FunCoup" id="L0P883">
    <property type="interactions" value="518"/>
</dbReference>
<dbReference type="VEuPathDB" id="FungiDB:PNEJI1_003194"/>
<protein>
    <recommendedName>
        <fullName evidence="4">RNA polymerase Rpb4/RPC9 core domain-containing protein</fullName>
    </recommendedName>
</protein>
<evidence type="ECO:0000313" key="5">
    <source>
        <dbReference type="EMBL" id="CCJ28407.1"/>
    </source>
</evidence>
<dbReference type="PANTHER" id="PTHR21297">
    <property type="entry name" value="DNA-DIRECTED RNA POLYMERASE II"/>
    <property type="match status" value="1"/>
</dbReference>
<dbReference type="GO" id="GO:0000166">
    <property type="term" value="F:nucleotide binding"/>
    <property type="evidence" value="ECO:0007669"/>
    <property type="project" value="InterPro"/>
</dbReference>
<name>L0P883_PNEJI</name>
<dbReference type="Gene3D" id="1.20.1250.40">
    <property type="match status" value="1"/>
</dbReference>
<dbReference type="InParanoid" id="L0P883"/>
<keyword evidence="2" id="KW-0539">Nucleus</keyword>
<evidence type="ECO:0000256" key="2">
    <source>
        <dbReference type="ARBA" id="ARBA00023242"/>
    </source>
</evidence>
<dbReference type="GO" id="GO:0005634">
    <property type="term" value="C:nucleus"/>
    <property type="evidence" value="ECO:0007669"/>
    <property type="project" value="UniProtKB-SubCell"/>
</dbReference>
<dbReference type="InterPro" id="IPR006590">
    <property type="entry name" value="RNA_pol_Rpb4/RPC9_core"/>
</dbReference>
<feature type="domain" description="RNA polymerase Rpb4/RPC9 core" evidence="4">
    <location>
        <begin position="48"/>
        <end position="167"/>
    </location>
</feature>
<gene>
    <name evidence="5" type="ORF">PNEJI1_003194</name>
</gene>
<dbReference type="GO" id="GO:0006352">
    <property type="term" value="P:DNA-templated transcription initiation"/>
    <property type="evidence" value="ECO:0007669"/>
    <property type="project" value="InterPro"/>
</dbReference>
<dbReference type="InterPro" id="IPR038324">
    <property type="entry name" value="Rpb4/RPC9_sf"/>
</dbReference>
<dbReference type="GO" id="GO:0030880">
    <property type="term" value="C:RNA polymerase complex"/>
    <property type="evidence" value="ECO:0007669"/>
    <property type="project" value="InterPro"/>
</dbReference>
<evidence type="ECO:0000256" key="3">
    <source>
        <dbReference type="ARBA" id="ARBA00025724"/>
    </source>
</evidence>
<dbReference type="InterPro" id="IPR005574">
    <property type="entry name" value="Rpb4/RPC9"/>
</dbReference>
<organism evidence="6">
    <name type="scientific">Pneumocystis jirovecii</name>
    <name type="common">Human pneumocystis pneumonia agent</name>
    <dbReference type="NCBI Taxonomy" id="42068"/>
    <lineage>
        <taxon>Eukaryota</taxon>
        <taxon>Fungi</taxon>
        <taxon>Dikarya</taxon>
        <taxon>Ascomycota</taxon>
        <taxon>Taphrinomycotina</taxon>
        <taxon>Pneumocystomycetes</taxon>
        <taxon>Pneumocystaceae</taxon>
        <taxon>Pneumocystis</taxon>
    </lineage>
</organism>
<dbReference type="InterPro" id="IPR045222">
    <property type="entry name" value="Rpb4-like"/>
</dbReference>